<dbReference type="SUPFAM" id="SSF102829">
    <property type="entry name" value="Cell division protein ZapA-like"/>
    <property type="match status" value="1"/>
</dbReference>
<organism evidence="1 2">
    <name type="scientific">Flavisolibacter tropicus</name>
    <dbReference type="NCBI Taxonomy" id="1492898"/>
    <lineage>
        <taxon>Bacteria</taxon>
        <taxon>Pseudomonadati</taxon>
        <taxon>Bacteroidota</taxon>
        <taxon>Chitinophagia</taxon>
        <taxon>Chitinophagales</taxon>
        <taxon>Chitinophagaceae</taxon>
        <taxon>Flavisolibacter</taxon>
    </lineage>
</organism>
<dbReference type="OrthoDB" id="1495773at2"/>
<protein>
    <recommendedName>
        <fullName evidence="3">Cell division protein ZapA</fullName>
    </recommendedName>
</protein>
<dbReference type="AlphaFoldDB" id="A0A172U046"/>
<keyword evidence="2" id="KW-1185">Reference proteome</keyword>
<evidence type="ECO:0008006" key="3">
    <source>
        <dbReference type="Google" id="ProtNLM"/>
    </source>
</evidence>
<dbReference type="STRING" id="1492898.SY85_21080"/>
<proteinExistence type="predicted"/>
<evidence type="ECO:0000313" key="1">
    <source>
        <dbReference type="EMBL" id="ANE52602.1"/>
    </source>
</evidence>
<dbReference type="InterPro" id="IPR007838">
    <property type="entry name" value="Cell_div_ZapA-like"/>
</dbReference>
<reference evidence="1 2" key="2">
    <citation type="journal article" date="2016" name="Int. J. Syst. Evol. Microbiol.">
        <title>Flavisolibacter tropicus sp. nov., isolated from tropical soil.</title>
        <authorList>
            <person name="Lee J.J."/>
            <person name="Kang M.S."/>
            <person name="Kim G.S."/>
            <person name="Lee C.S."/>
            <person name="Lim S."/>
            <person name="Lee J."/>
            <person name="Roh S.H."/>
            <person name="Kang H."/>
            <person name="Ha J.M."/>
            <person name="Bae S."/>
            <person name="Jung H.Y."/>
            <person name="Kim M.K."/>
        </authorList>
    </citation>
    <scope>NUCLEOTIDE SEQUENCE [LARGE SCALE GENOMIC DNA]</scope>
    <source>
        <strain evidence="1 2">LCS9</strain>
    </source>
</reference>
<reference evidence="2" key="1">
    <citation type="submission" date="2015-01" db="EMBL/GenBank/DDBJ databases">
        <title>Flavisolibacter sp./LCS9/ whole genome sequencing.</title>
        <authorList>
            <person name="Kim M.K."/>
            <person name="Srinivasan S."/>
            <person name="Lee J.-J."/>
        </authorList>
    </citation>
    <scope>NUCLEOTIDE SEQUENCE [LARGE SCALE GENOMIC DNA]</scope>
    <source>
        <strain evidence="2">LCS9</strain>
    </source>
</reference>
<dbReference type="Pfam" id="PF05164">
    <property type="entry name" value="ZapA"/>
    <property type="match status" value="1"/>
</dbReference>
<accession>A0A172U046</accession>
<dbReference type="InterPro" id="IPR036192">
    <property type="entry name" value="Cell_div_ZapA-like_sf"/>
</dbReference>
<name>A0A172U046_9BACT</name>
<sequence>MSNDLILLNLLIADRTYRIKVAPKDEEVVRKTAKTINDRLLEYKTQFAGKDMQDYLAMVLVWFATEQNAGISQQMHTDHITDRLQNLEKLIDNSLENES</sequence>
<dbReference type="KEGG" id="fla:SY85_21080"/>
<evidence type="ECO:0000313" key="2">
    <source>
        <dbReference type="Proteomes" id="UP000077177"/>
    </source>
</evidence>
<dbReference type="Proteomes" id="UP000077177">
    <property type="component" value="Chromosome"/>
</dbReference>
<dbReference type="RefSeq" id="WP_066407353.1">
    <property type="nucleotide sequence ID" value="NZ_CP011390.1"/>
</dbReference>
<gene>
    <name evidence="1" type="ORF">SY85_21080</name>
</gene>
<dbReference type="EMBL" id="CP011390">
    <property type="protein sequence ID" value="ANE52602.1"/>
    <property type="molecule type" value="Genomic_DNA"/>
</dbReference>